<proteinExistence type="predicted"/>
<dbReference type="InterPro" id="IPR036390">
    <property type="entry name" value="WH_DNA-bd_sf"/>
</dbReference>
<name>A0A6P1M6V6_9BACT</name>
<accession>A0A6P1M6V6</accession>
<gene>
    <name evidence="1" type="ORF">GT409_09905</name>
</gene>
<dbReference type="GO" id="GO:0005829">
    <property type="term" value="C:cytosol"/>
    <property type="evidence" value="ECO:0007669"/>
    <property type="project" value="TreeGrafter"/>
</dbReference>
<dbReference type="InterPro" id="IPR000944">
    <property type="entry name" value="Tscrpt_reg_Rrf2"/>
</dbReference>
<dbReference type="Pfam" id="PF02082">
    <property type="entry name" value="Rrf2"/>
    <property type="match status" value="1"/>
</dbReference>
<dbReference type="RefSeq" id="WP_160628934.1">
    <property type="nucleotide sequence ID" value="NZ_CP047593.1"/>
</dbReference>
<evidence type="ECO:0000313" key="2">
    <source>
        <dbReference type="Proteomes" id="UP000464954"/>
    </source>
</evidence>
<sequence length="144" mass="15706">MIVGTVPKQVEYALMALTEMQEANPGKLFPVRELCDRHQVPFDVMSKTMQRMVRVGLLRSVQGASGGYQLIRDLETVSLLDLMEAVSGPVAAVNCLKQCGCARSGQCIISSSMRRLNEKMSAVYAELTVAELVAEDDPVERAAS</sequence>
<dbReference type="NCBIfam" id="TIGR00738">
    <property type="entry name" value="rrf2_super"/>
    <property type="match status" value="1"/>
</dbReference>
<reference evidence="1 2" key="1">
    <citation type="submission" date="2020-01" db="EMBL/GenBank/DDBJ databases">
        <title>Ponticoccus aerotolerans gen. nov., sp. nov., an anaerobic bacterium and proposal of Ponticoccusceae fam. nov., Ponticoccusles ord. nov. and Ponticoccuse classis nov. in the phylum Kiritimatiellaeota.</title>
        <authorList>
            <person name="Zhou L.Y."/>
            <person name="Du Z.J."/>
        </authorList>
    </citation>
    <scope>NUCLEOTIDE SEQUENCE [LARGE SCALE GENOMIC DNA]</scope>
    <source>
        <strain evidence="1 2">S-5007</strain>
    </source>
</reference>
<dbReference type="PROSITE" id="PS51197">
    <property type="entry name" value="HTH_RRF2_2"/>
    <property type="match status" value="1"/>
</dbReference>
<dbReference type="PANTHER" id="PTHR33221">
    <property type="entry name" value="WINGED HELIX-TURN-HELIX TRANSCRIPTIONAL REGULATOR, RRF2 FAMILY"/>
    <property type="match status" value="1"/>
</dbReference>
<dbReference type="EMBL" id="CP047593">
    <property type="protein sequence ID" value="QHI69752.1"/>
    <property type="molecule type" value="Genomic_DNA"/>
</dbReference>
<dbReference type="InterPro" id="IPR036388">
    <property type="entry name" value="WH-like_DNA-bd_sf"/>
</dbReference>
<dbReference type="AlphaFoldDB" id="A0A6P1M6V6"/>
<organism evidence="1 2">
    <name type="scientific">Tichowtungia aerotolerans</name>
    <dbReference type="NCBI Taxonomy" id="2697043"/>
    <lineage>
        <taxon>Bacteria</taxon>
        <taxon>Pseudomonadati</taxon>
        <taxon>Kiritimatiellota</taxon>
        <taxon>Tichowtungiia</taxon>
        <taxon>Tichowtungiales</taxon>
        <taxon>Tichowtungiaceae</taxon>
        <taxon>Tichowtungia</taxon>
    </lineage>
</organism>
<dbReference type="Gene3D" id="1.10.10.10">
    <property type="entry name" value="Winged helix-like DNA-binding domain superfamily/Winged helix DNA-binding domain"/>
    <property type="match status" value="1"/>
</dbReference>
<dbReference type="KEGG" id="taer:GT409_09905"/>
<keyword evidence="2" id="KW-1185">Reference proteome</keyword>
<protein>
    <submittedName>
        <fullName evidence="1">Rrf2 family transcriptional regulator</fullName>
    </submittedName>
</protein>
<evidence type="ECO:0000313" key="1">
    <source>
        <dbReference type="EMBL" id="QHI69752.1"/>
    </source>
</evidence>
<dbReference type="SUPFAM" id="SSF46785">
    <property type="entry name" value="Winged helix' DNA-binding domain"/>
    <property type="match status" value="1"/>
</dbReference>
<dbReference type="Proteomes" id="UP000464954">
    <property type="component" value="Chromosome"/>
</dbReference>
<dbReference type="GO" id="GO:0003700">
    <property type="term" value="F:DNA-binding transcription factor activity"/>
    <property type="evidence" value="ECO:0007669"/>
    <property type="project" value="TreeGrafter"/>
</dbReference>
<dbReference type="PANTHER" id="PTHR33221:SF15">
    <property type="entry name" value="HTH-TYPE TRANSCRIPTIONAL REGULATOR YWGB-RELATED"/>
    <property type="match status" value="1"/>
</dbReference>